<evidence type="ECO:0000256" key="1">
    <source>
        <dbReference type="SAM" id="Coils"/>
    </source>
</evidence>
<name>A0A7S1E1E5_9STRA</name>
<dbReference type="AlphaFoldDB" id="A0A7S1E1E5"/>
<reference evidence="4" key="1">
    <citation type="submission" date="2021-01" db="EMBL/GenBank/DDBJ databases">
        <authorList>
            <person name="Corre E."/>
            <person name="Pelletier E."/>
            <person name="Niang G."/>
            <person name="Scheremetjew M."/>
            <person name="Finn R."/>
            <person name="Kale V."/>
            <person name="Holt S."/>
            <person name="Cochrane G."/>
            <person name="Meng A."/>
            <person name="Brown T."/>
            <person name="Cohen L."/>
        </authorList>
    </citation>
    <scope>NUCLEOTIDE SEQUENCE</scope>
</reference>
<protein>
    <submittedName>
        <fullName evidence="4">Uncharacterized protein</fullName>
    </submittedName>
</protein>
<evidence type="ECO:0000256" key="2">
    <source>
        <dbReference type="SAM" id="Phobius"/>
    </source>
</evidence>
<keyword evidence="3" id="KW-0732">Signal</keyword>
<keyword evidence="1" id="KW-0175">Coiled coil</keyword>
<feature type="transmembrane region" description="Helical" evidence="2">
    <location>
        <begin position="247"/>
        <end position="268"/>
    </location>
</feature>
<keyword evidence="2" id="KW-1133">Transmembrane helix</keyword>
<organism evidence="4">
    <name type="scientific">Thalassionema nitzschioides</name>
    <dbReference type="NCBI Taxonomy" id="33649"/>
    <lineage>
        <taxon>Eukaryota</taxon>
        <taxon>Sar</taxon>
        <taxon>Stramenopiles</taxon>
        <taxon>Ochrophyta</taxon>
        <taxon>Bacillariophyta</taxon>
        <taxon>Fragilariophyceae</taxon>
        <taxon>Fragilariophycidae</taxon>
        <taxon>Thalassionemales</taxon>
        <taxon>Thalassionemataceae</taxon>
        <taxon>Thalassionema</taxon>
    </lineage>
</organism>
<keyword evidence="2" id="KW-0472">Membrane</keyword>
<evidence type="ECO:0000313" key="4">
    <source>
        <dbReference type="EMBL" id="CAD8963479.1"/>
    </source>
</evidence>
<proteinExistence type="predicted"/>
<accession>A0A7S1E1E5</accession>
<feature type="chain" id="PRO_5030789424" evidence="3">
    <location>
        <begin position="20"/>
        <end position="274"/>
    </location>
</feature>
<evidence type="ECO:0000256" key="3">
    <source>
        <dbReference type="SAM" id="SignalP"/>
    </source>
</evidence>
<feature type="coiled-coil region" evidence="1">
    <location>
        <begin position="99"/>
        <end position="126"/>
    </location>
</feature>
<keyword evidence="2" id="KW-0812">Transmembrane</keyword>
<feature type="signal peptide" evidence="3">
    <location>
        <begin position="1"/>
        <end position="19"/>
    </location>
</feature>
<sequence>MKILFSSVITLLAVPSVVAFAPVTQPKAFVTAKSGNVGRLSAFFMEETEDKKDDAPVEESLSLEEEVEMLTREELKKTKKASNLRNANGVDYAPWMGINEEDEDKIRAIMKEKAEARRKREEQERNVSGALLMDSQQQELSGSGLRTKIIDGQVELEWSTNKEDNTKGFLVKRRPAKTTEFNVVASYEDWGPLLSKGAEGGVYRYLDTDVSPGGWVYRITECDNSNQEYDICQCLVEIETEAEQKGAIFAAVGIGAIALAAVAAGLLLDPLDGY</sequence>
<dbReference type="EMBL" id="HBFY01004575">
    <property type="protein sequence ID" value="CAD8963479.1"/>
    <property type="molecule type" value="Transcribed_RNA"/>
</dbReference>
<gene>
    <name evidence="4" type="ORF">TNIT0693_LOCUS1786</name>
</gene>